<dbReference type="EMBL" id="NCTK01000001">
    <property type="protein sequence ID" value="OYQ12314.1"/>
    <property type="molecule type" value="Genomic_DNA"/>
</dbReference>
<evidence type="ECO:0000313" key="2">
    <source>
        <dbReference type="Proteomes" id="UP000216164"/>
    </source>
</evidence>
<protein>
    <submittedName>
        <fullName evidence="1">Uncharacterized protein</fullName>
    </submittedName>
</protein>
<dbReference type="AlphaFoldDB" id="A0AAP7ZL27"/>
<dbReference type="Proteomes" id="UP000216164">
    <property type="component" value="Unassembled WGS sequence"/>
</dbReference>
<reference evidence="1 2" key="1">
    <citation type="submission" date="2017-04" db="EMBL/GenBank/DDBJ databases">
        <title>Genome Announcement: Closed genomes of Ralstonia solanacearum strains K60, UW551, and UW700.</title>
        <authorList>
            <person name="Hayes M."/>
            <person name="Macintyre A.M."/>
            <person name="Allen C."/>
        </authorList>
    </citation>
    <scope>NUCLEOTIDE SEQUENCE [LARGE SCALE GENOMIC DNA]</scope>
    <source>
        <strain evidence="1 2">UW25</strain>
    </source>
</reference>
<evidence type="ECO:0000313" key="1">
    <source>
        <dbReference type="EMBL" id="OYQ12314.1"/>
    </source>
</evidence>
<dbReference type="RefSeq" id="WP_003268735.1">
    <property type="nucleotide sequence ID" value="NZ_NCTK01000001.1"/>
</dbReference>
<comment type="caution">
    <text evidence="1">The sequence shown here is derived from an EMBL/GenBank/DDBJ whole genome shotgun (WGS) entry which is preliminary data.</text>
</comment>
<sequence length="218" mass="25582">MTCSQERFERDVAQHQMTIVRENGVDRHIKFRSPEGSSYWFEILTWPGALCIRGDCGTYVFSRLTDMFEFFRTDDRGDPSRLYINSGYWCEKLQASSCDGYGKGAAKRFDAEVFERTVKEHFDAGLADCDVTDERREQLWNAIQQEVLDYACDGDSSTAFGKLHDFHDDEFPRLFEDCWEWDCEEYTFRFIWNLYAIAWAIRKYDASKRESNVESATA</sequence>
<accession>A0AAP7ZL27</accession>
<organism evidence="1 2">
    <name type="scientific">Ralstonia solanacearum K60</name>
    <dbReference type="NCBI Taxonomy" id="1091042"/>
    <lineage>
        <taxon>Bacteria</taxon>
        <taxon>Pseudomonadati</taxon>
        <taxon>Pseudomonadota</taxon>
        <taxon>Betaproteobacteria</taxon>
        <taxon>Burkholderiales</taxon>
        <taxon>Burkholderiaceae</taxon>
        <taxon>Ralstonia</taxon>
        <taxon>Ralstonia solanacearum species complex</taxon>
    </lineage>
</organism>
<name>A0AAP7ZL27_RALSL</name>
<proteinExistence type="predicted"/>
<gene>
    <name evidence="1" type="ORF">B7R77_02950</name>
</gene>